<dbReference type="AlphaFoldDB" id="A0A4Y2A361"/>
<evidence type="ECO:0000313" key="1">
    <source>
        <dbReference type="EMBL" id="GBL74120.1"/>
    </source>
</evidence>
<sequence length="84" mass="9810">MTRTVPELAFYCPNFYAKPTRKRLMQGTRFSVNEDRMHHGSSVELGIKPAILKSQGRDTIHQVEKYDATSVKGKRWKERPVYKI</sequence>
<dbReference type="Proteomes" id="UP000499080">
    <property type="component" value="Unassembled WGS sequence"/>
</dbReference>
<comment type="caution">
    <text evidence="1">The sequence shown here is derived from an EMBL/GenBank/DDBJ whole genome shotgun (WGS) entry which is preliminary data.</text>
</comment>
<gene>
    <name evidence="1" type="ORF">AVEN_231016_1</name>
</gene>
<keyword evidence="2" id="KW-1185">Reference proteome</keyword>
<protein>
    <submittedName>
        <fullName evidence="1">Uncharacterized protein</fullName>
    </submittedName>
</protein>
<accession>A0A4Y2A361</accession>
<proteinExistence type="predicted"/>
<organism evidence="1 2">
    <name type="scientific">Araneus ventricosus</name>
    <name type="common">Orbweaver spider</name>
    <name type="synonym">Epeira ventricosa</name>
    <dbReference type="NCBI Taxonomy" id="182803"/>
    <lineage>
        <taxon>Eukaryota</taxon>
        <taxon>Metazoa</taxon>
        <taxon>Ecdysozoa</taxon>
        <taxon>Arthropoda</taxon>
        <taxon>Chelicerata</taxon>
        <taxon>Arachnida</taxon>
        <taxon>Araneae</taxon>
        <taxon>Araneomorphae</taxon>
        <taxon>Entelegynae</taxon>
        <taxon>Araneoidea</taxon>
        <taxon>Araneidae</taxon>
        <taxon>Araneus</taxon>
    </lineage>
</organism>
<name>A0A4Y2A361_ARAVE</name>
<evidence type="ECO:0000313" key="2">
    <source>
        <dbReference type="Proteomes" id="UP000499080"/>
    </source>
</evidence>
<reference evidence="1 2" key="1">
    <citation type="journal article" date="2019" name="Sci. Rep.">
        <title>Orb-weaving spider Araneus ventricosus genome elucidates the spidroin gene catalogue.</title>
        <authorList>
            <person name="Kono N."/>
            <person name="Nakamura H."/>
            <person name="Ohtoshi R."/>
            <person name="Moran D.A.P."/>
            <person name="Shinohara A."/>
            <person name="Yoshida Y."/>
            <person name="Fujiwara M."/>
            <person name="Mori M."/>
            <person name="Tomita M."/>
            <person name="Arakawa K."/>
        </authorList>
    </citation>
    <scope>NUCLEOTIDE SEQUENCE [LARGE SCALE GENOMIC DNA]</scope>
</reference>
<dbReference type="EMBL" id="BGPR01000004">
    <property type="protein sequence ID" value="GBL74120.1"/>
    <property type="molecule type" value="Genomic_DNA"/>
</dbReference>